<dbReference type="PANTHER" id="PTHR42910:SF1">
    <property type="entry name" value="MAJOR FACILITATOR SUPERFAMILY (MFS) PROFILE DOMAIN-CONTAINING PROTEIN"/>
    <property type="match status" value="1"/>
</dbReference>
<comment type="caution">
    <text evidence="4">The sequence shown here is derived from an EMBL/GenBank/DDBJ whole genome shotgun (WGS) entry which is preliminary data.</text>
</comment>
<name>A0A3S1DMG8_9BACT</name>
<dbReference type="GO" id="GO:0022857">
    <property type="term" value="F:transmembrane transporter activity"/>
    <property type="evidence" value="ECO:0007669"/>
    <property type="project" value="InterPro"/>
</dbReference>
<dbReference type="InterPro" id="IPR011701">
    <property type="entry name" value="MFS"/>
</dbReference>
<gene>
    <name evidence="4" type="ORF">ECE50_027895</name>
</gene>
<proteinExistence type="predicted"/>
<dbReference type="InterPro" id="IPR020846">
    <property type="entry name" value="MFS_dom"/>
</dbReference>
<keyword evidence="3" id="KW-0472">Membrane</keyword>
<dbReference type="PANTHER" id="PTHR42910">
    <property type="entry name" value="TRANSPORTER SCO4007-RELATED"/>
    <property type="match status" value="1"/>
</dbReference>
<evidence type="ECO:0000256" key="2">
    <source>
        <dbReference type="ARBA" id="ARBA00022989"/>
    </source>
</evidence>
<reference evidence="4" key="1">
    <citation type="submission" date="2020-05" db="EMBL/GenBank/DDBJ databases">
        <title>Chitinophaga laudate sp. nov., isolated from a tropical peat swamp.</title>
        <authorList>
            <person name="Goh C.B.S."/>
            <person name="Lee M.S."/>
            <person name="Parimannan S."/>
            <person name="Pasbakhsh P."/>
            <person name="Yule C.M."/>
            <person name="Rajandas H."/>
            <person name="Loke S."/>
            <person name="Croft L."/>
            <person name="Tan J.B.L."/>
        </authorList>
    </citation>
    <scope>NUCLEOTIDE SEQUENCE</scope>
    <source>
        <strain evidence="4">Mgbs1</strain>
    </source>
</reference>
<dbReference type="InterPro" id="IPR036259">
    <property type="entry name" value="MFS_trans_sf"/>
</dbReference>
<dbReference type="CDD" id="cd17324">
    <property type="entry name" value="MFS_NepI_like"/>
    <property type="match status" value="1"/>
</dbReference>
<keyword evidence="1" id="KW-0812">Transmembrane</keyword>
<evidence type="ECO:0000313" key="4">
    <source>
        <dbReference type="EMBL" id="NSL90677.1"/>
    </source>
</evidence>
<accession>A0A3S1DMG8</accession>
<dbReference type="OrthoDB" id="9815356at2"/>
<dbReference type="Pfam" id="PF07690">
    <property type="entry name" value="MFS_1"/>
    <property type="match status" value="1"/>
</dbReference>
<dbReference type="Proteomes" id="UP000281028">
    <property type="component" value="Unassembled WGS sequence"/>
</dbReference>
<keyword evidence="5" id="KW-1185">Reference proteome</keyword>
<evidence type="ECO:0000256" key="3">
    <source>
        <dbReference type="ARBA" id="ARBA00023136"/>
    </source>
</evidence>
<evidence type="ECO:0000313" key="5">
    <source>
        <dbReference type="Proteomes" id="UP000281028"/>
    </source>
</evidence>
<sequence>MNSTLVLLMALTCGIVVANIYYNQPLLLQLAEAFHVSESRISAIATITQAGYTLGLLFIVPLGDKTERKKLILLKLAGAAIFMLVAAVATNYYMMLMASLFIGFFSAVPQLLLPMAATLAPSATRGKIVGRVMSGLLIGILLSRTLSGLMGAHFGWRAVFFFGATMMILLSVTLAMMLPADPPTFTGSYSHLMRSLGTLLRELPPLRQAALTGFFMFGAFSIFWTTLVFLLEGPPFHYKSDMVGMFGLIGACGALAAPLAGKSTDARGPQFTILAGITAALAAYGIMGFSGASLTGLIAGVILLDIGMQVTHISNQSKVFALRPEARSRLNTIYISGSFAGGSIGSWMGAQVWSSWHWTGVCILGAAFIAAALLINLKKRNNTTT</sequence>
<keyword evidence="2" id="KW-1133">Transmembrane helix</keyword>
<dbReference type="PROSITE" id="PS50850">
    <property type="entry name" value="MFS"/>
    <property type="match status" value="1"/>
</dbReference>
<dbReference type="SUPFAM" id="SSF103473">
    <property type="entry name" value="MFS general substrate transporter"/>
    <property type="match status" value="1"/>
</dbReference>
<evidence type="ECO:0000256" key="1">
    <source>
        <dbReference type="ARBA" id="ARBA00022692"/>
    </source>
</evidence>
<dbReference type="Gene3D" id="1.20.1250.20">
    <property type="entry name" value="MFS general substrate transporter like domains"/>
    <property type="match status" value="1"/>
</dbReference>
<dbReference type="AlphaFoldDB" id="A0A3S1DMG8"/>
<protein>
    <submittedName>
        <fullName evidence="4">MFS transporter</fullName>
    </submittedName>
</protein>
<dbReference type="EMBL" id="RIAR02000001">
    <property type="protein sequence ID" value="NSL90677.1"/>
    <property type="molecule type" value="Genomic_DNA"/>
</dbReference>
<organism evidence="4 5">
    <name type="scientific">Chitinophaga solisilvae</name>
    <dbReference type="NCBI Taxonomy" id="1233460"/>
    <lineage>
        <taxon>Bacteria</taxon>
        <taxon>Pseudomonadati</taxon>
        <taxon>Bacteroidota</taxon>
        <taxon>Chitinophagia</taxon>
        <taxon>Chitinophagales</taxon>
        <taxon>Chitinophagaceae</taxon>
        <taxon>Chitinophaga</taxon>
    </lineage>
</organism>